<comment type="caution">
    <text evidence="3">The sequence shown here is derived from an EMBL/GenBank/DDBJ whole genome shotgun (WGS) entry which is preliminary data.</text>
</comment>
<dbReference type="Proteomes" id="UP001430356">
    <property type="component" value="Unassembled WGS sequence"/>
</dbReference>
<gene>
    <name evidence="3" type="ORF">NESM_000053200</name>
</gene>
<proteinExistence type="predicted"/>
<evidence type="ECO:0000259" key="2">
    <source>
        <dbReference type="PROSITE" id="PS51411"/>
    </source>
</evidence>
<evidence type="ECO:0000256" key="1">
    <source>
        <dbReference type="SAM" id="MobiDB-lite"/>
    </source>
</evidence>
<dbReference type="InterPro" id="IPR047767">
    <property type="entry name" value="PSP1-like"/>
</dbReference>
<dbReference type="AlphaFoldDB" id="A0AAW0F4B5"/>
<sequence>MSSTAPSSAHGASYPLVHMGYEAASPHLSSVRRRSPVVDVVAAPASTAPHYYGAQQGPVSGGFRPLAMSYAAPYSGSTYHRVGATTPYAGTSHPSSFYSLELSTGMSAQVPLSDFYAAAAASTSHAEDFHGFPAQPCYAESPLAMTDYHDGACVSPILGYGSPGSAAGVSGYGFMDAAGGSVISSVSFGGSRVPQWYVPRNYCALPCSSGPASGSTYLFYTDGASAGVTPTSVSAGAMSTEEEALGVSDGRLLRYVAAPPPPPPQPRLSPQTSPGPVGYLALPPSAAAASTGAGVGAGGAHTAPAPSSRSSASPSSSAAAASSTSPASRPASTPQFLSYDGRAYGIPLHRLGQSSADAAAAIAQSPLVTGTGRRDSASSPVDAAAPSSMRAVACGAGAVRRPCVDPHTTATPTPCASPRIVSDGSSVGAAAATVYSPEETALLADVHARLLQQQRRSSQHVKGRASAAKTTLMALRRLSSSGGSSSSAVPAAVVAAPPPLRSTRGSPCRAECDGAEVAALSPIRRLDTADDADAAAAVDHSTGAAEAASLEAPTQDALDRVLTMPGVLWRHDPYSRRVLSHSHGGAADDGSVAAGDSCASLPPSVCTPSTNPGHSHHHDATGSITQPPPSATTTTSRTQGSSGCSSSGSADVLRPSARRLPIKKVCVRHYAGGDDDDSSVSHDRSGVVGALLSVQDSPHAMPPLPPPLADRVAHAAEVVVKAAVDVCSPPVSAPAARTRPAVPKPRSKQSCPPALVADMPSGCTAGVERGVASAAVSHLSSSAMSAGLDASSLTLTSPPGSAVPAEAPERSSASSVSVAAADCPDAPTASASETATARPVVARRRGAYSSSLELSRMRSAYQSALTWAWRLRNARLCSSVPSAEIAAAVDTSLLVPTLADLEASHLVRMWHSLDASGCFLDALERRRSVIGTGSNSSTRVARRVAPLSRRMLNRRRSLETDAADGVRYTVLDKADMKYVCVLQHRFRRSTAVAAENFPVGAMVVVDGDMGVDTGVVELIVPREEYEAMSEAARRAAHLAAHLDFPLASSIHRVAREEEMAMHNNTQRPLEEATLDFLQHITTQPHLFQSCRVEWMHFVDVEFQADGQKLYVHYTCDAPVRFLELATFLNHIFHCRIWMKIVKPEES</sequence>
<reference evidence="3 4" key="1">
    <citation type="journal article" date="2021" name="MBio">
        <title>A New Model Trypanosomatid, Novymonas esmeraldas: Genomic Perception of Its 'Candidatus Pandoraea novymonadis' Endosymbiont.</title>
        <authorList>
            <person name="Zakharova A."/>
            <person name="Saura A."/>
            <person name="Butenko A."/>
            <person name="Podesvova L."/>
            <person name="Warmusova S."/>
            <person name="Kostygov A.Y."/>
            <person name="Nenarokova A."/>
            <person name="Lukes J."/>
            <person name="Opperdoes F.R."/>
            <person name="Yurchenko V."/>
        </authorList>
    </citation>
    <scope>NUCLEOTIDE SEQUENCE [LARGE SCALE GENOMIC DNA]</scope>
    <source>
        <strain evidence="3 4">E262AT.01</strain>
    </source>
</reference>
<dbReference type="GO" id="GO:0005737">
    <property type="term" value="C:cytoplasm"/>
    <property type="evidence" value="ECO:0007669"/>
    <property type="project" value="TreeGrafter"/>
</dbReference>
<dbReference type="PANTHER" id="PTHR43830">
    <property type="entry name" value="PROTEIN PSP1"/>
    <property type="match status" value="1"/>
</dbReference>
<feature type="domain" description="PSP1 C-terminal" evidence="2">
    <location>
        <begin position="1048"/>
        <end position="1141"/>
    </location>
</feature>
<feature type="compositionally biased region" description="Pro residues" evidence="1">
    <location>
        <begin position="258"/>
        <end position="267"/>
    </location>
</feature>
<feature type="region of interest" description="Disordered" evidence="1">
    <location>
        <begin position="797"/>
        <end position="838"/>
    </location>
</feature>
<dbReference type="Pfam" id="PF04468">
    <property type="entry name" value="PSP1"/>
    <property type="match status" value="1"/>
</dbReference>
<organism evidence="3 4">
    <name type="scientific">Novymonas esmeraldas</name>
    <dbReference type="NCBI Taxonomy" id="1808958"/>
    <lineage>
        <taxon>Eukaryota</taxon>
        <taxon>Discoba</taxon>
        <taxon>Euglenozoa</taxon>
        <taxon>Kinetoplastea</taxon>
        <taxon>Metakinetoplastina</taxon>
        <taxon>Trypanosomatida</taxon>
        <taxon>Trypanosomatidae</taxon>
        <taxon>Novymonas</taxon>
    </lineage>
</organism>
<feature type="region of interest" description="Disordered" evidence="1">
    <location>
        <begin position="254"/>
        <end position="334"/>
    </location>
</feature>
<feature type="compositionally biased region" description="Low complexity" evidence="1">
    <location>
        <begin position="631"/>
        <end position="649"/>
    </location>
</feature>
<feature type="compositionally biased region" description="Low complexity" evidence="1">
    <location>
        <begin position="281"/>
        <end position="292"/>
    </location>
</feature>
<dbReference type="InterPro" id="IPR007557">
    <property type="entry name" value="PSP1_C"/>
</dbReference>
<dbReference type="PROSITE" id="PS51411">
    <property type="entry name" value="PSP1_C"/>
    <property type="match status" value="1"/>
</dbReference>
<keyword evidence="4" id="KW-1185">Reference proteome</keyword>
<feature type="compositionally biased region" description="Low complexity" evidence="1">
    <location>
        <begin position="802"/>
        <end position="838"/>
    </location>
</feature>
<evidence type="ECO:0000313" key="3">
    <source>
        <dbReference type="EMBL" id="KAK7200037.1"/>
    </source>
</evidence>
<accession>A0AAW0F4B5</accession>
<dbReference type="PANTHER" id="PTHR43830:SF18">
    <property type="entry name" value="PSP1 C-TERMINAL DOMAIN-CONTAINING PROTEIN"/>
    <property type="match status" value="1"/>
</dbReference>
<name>A0AAW0F4B5_9TRYP</name>
<protein>
    <submittedName>
        <fullName evidence="3">PSP1 C-terminal conserved region containing protein</fullName>
    </submittedName>
</protein>
<feature type="compositionally biased region" description="Low complexity" evidence="1">
    <location>
        <begin position="300"/>
        <end position="334"/>
    </location>
</feature>
<dbReference type="EMBL" id="JAECZO010000003">
    <property type="protein sequence ID" value="KAK7200037.1"/>
    <property type="molecule type" value="Genomic_DNA"/>
</dbReference>
<evidence type="ECO:0000313" key="4">
    <source>
        <dbReference type="Proteomes" id="UP001430356"/>
    </source>
</evidence>
<feature type="region of interest" description="Disordered" evidence="1">
    <location>
        <begin position="731"/>
        <end position="753"/>
    </location>
</feature>
<feature type="region of interest" description="Disordered" evidence="1">
    <location>
        <begin position="604"/>
        <end position="655"/>
    </location>
</feature>